<dbReference type="RefSeq" id="WP_157391790.1">
    <property type="nucleotide sequence ID" value="NZ_WRPP01000008.1"/>
</dbReference>
<proteinExistence type="predicted"/>
<dbReference type="AlphaFoldDB" id="A0A7K1V7X5"/>
<dbReference type="GO" id="GO:0008703">
    <property type="term" value="F:5-amino-6-(5-phosphoribosylamino)uracil reductase activity"/>
    <property type="evidence" value="ECO:0007669"/>
    <property type="project" value="InterPro"/>
</dbReference>
<dbReference type="GO" id="GO:0009231">
    <property type="term" value="P:riboflavin biosynthetic process"/>
    <property type="evidence" value="ECO:0007669"/>
    <property type="project" value="InterPro"/>
</dbReference>
<dbReference type="Gene3D" id="3.40.430.10">
    <property type="entry name" value="Dihydrofolate Reductase, subunit A"/>
    <property type="match status" value="1"/>
</dbReference>
<feature type="domain" description="Bacterial bifunctional deaminase-reductase C-terminal" evidence="1">
    <location>
        <begin position="2"/>
        <end position="176"/>
    </location>
</feature>
<accession>A0A7K1V7X5</accession>
<sequence length="200" mass="21642">MRKITAGMFISLDGIVADPQDWHFPYYNEEMGEAVSALAATADTMLFGRVTYEGFAGAWPERENSGEADAGFAKALGDMRKVVFSHRELDLTWRNSEQLPGDLVEAAAMLKAEVGGDITLSGSTSIVRQLLAAELLDELHLFVHPVVLRNGGLRLFDEGNPIPLQMLSVTPFKTGVLHVVYGPAAAPAAAGYEEAREHLA</sequence>
<comment type="caution">
    <text evidence="2">The sequence shown here is derived from an EMBL/GenBank/DDBJ whole genome shotgun (WGS) entry which is preliminary data.</text>
</comment>
<evidence type="ECO:0000313" key="3">
    <source>
        <dbReference type="Proteomes" id="UP000466794"/>
    </source>
</evidence>
<gene>
    <name evidence="2" type="ORF">GPX89_33845</name>
</gene>
<dbReference type="SUPFAM" id="SSF53597">
    <property type="entry name" value="Dihydrofolate reductase-like"/>
    <property type="match status" value="1"/>
</dbReference>
<protein>
    <submittedName>
        <fullName evidence="2">Dihydrofolate reductase</fullName>
    </submittedName>
</protein>
<dbReference type="Pfam" id="PF01872">
    <property type="entry name" value="RibD_C"/>
    <property type="match status" value="1"/>
</dbReference>
<dbReference type="EMBL" id="WRPP01000008">
    <property type="protein sequence ID" value="MVU82208.1"/>
    <property type="molecule type" value="Genomic_DNA"/>
</dbReference>
<name>A0A7K1V7X5_9NOCA</name>
<organism evidence="2 3">
    <name type="scientific">Nocardia terrae</name>
    <dbReference type="NCBI Taxonomy" id="2675851"/>
    <lineage>
        <taxon>Bacteria</taxon>
        <taxon>Bacillati</taxon>
        <taxon>Actinomycetota</taxon>
        <taxon>Actinomycetes</taxon>
        <taxon>Mycobacteriales</taxon>
        <taxon>Nocardiaceae</taxon>
        <taxon>Nocardia</taxon>
    </lineage>
</organism>
<reference evidence="2 3" key="1">
    <citation type="submission" date="2019-12" db="EMBL/GenBank/DDBJ databases">
        <title>Nocardia sp. nov. ET3-3 isolated from soil.</title>
        <authorList>
            <person name="Kanchanasin P."/>
            <person name="Tanasupawat S."/>
            <person name="Yuki M."/>
            <person name="Kudo T."/>
        </authorList>
    </citation>
    <scope>NUCLEOTIDE SEQUENCE [LARGE SCALE GENOMIC DNA]</scope>
    <source>
        <strain evidence="2 3">ET3-3</strain>
    </source>
</reference>
<evidence type="ECO:0000313" key="2">
    <source>
        <dbReference type="EMBL" id="MVU82208.1"/>
    </source>
</evidence>
<dbReference type="InterPro" id="IPR050765">
    <property type="entry name" value="Riboflavin_Biosynth_HTPR"/>
</dbReference>
<keyword evidence="3" id="KW-1185">Reference proteome</keyword>
<dbReference type="Proteomes" id="UP000466794">
    <property type="component" value="Unassembled WGS sequence"/>
</dbReference>
<dbReference type="PANTHER" id="PTHR38011:SF2">
    <property type="entry name" value="BIFUNCTIONAL DEAMINASE-REDUCTASE DOMAIN PROTEIN"/>
    <property type="match status" value="1"/>
</dbReference>
<dbReference type="PANTHER" id="PTHR38011">
    <property type="entry name" value="DIHYDROFOLATE REDUCTASE FAMILY PROTEIN (AFU_ORTHOLOGUE AFUA_8G06820)"/>
    <property type="match status" value="1"/>
</dbReference>
<evidence type="ECO:0000259" key="1">
    <source>
        <dbReference type="Pfam" id="PF01872"/>
    </source>
</evidence>
<dbReference type="InterPro" id="IPR024072">
    <property type="entry name" value="DHFR-like_dom_sf"/>
</dbReference>
<dbReference type="InterPro" id="IPR002734">
    <property type="entry name" value="RibDG_C"/>
</dbReference>